<evidence type="ECO:0000313" key="2">
    <source>
        <dbReference type="Proteomes" id="UP000535020"/>
    </source>
</evidence>
<dbReference type="AlphaFoldDB" id="A0A7Y9C4X3"/>
<dbReference type="InterPro" id="IPR025366">
    <property type="entry name" value="DUF4270"/>
</dbReference>
<name>A0A7Y9C4X3_9FLAO</name>
<organism evidence="1 2">
    <name type="scientific">Flavobacterium agri</name>
    <dbReference type="NCBI Taxonomy" id="2743471"/>
    <lineage>
        <taxon>Bacteria</taxon>
        <taxon>Pseudomonadati</taxon>
        <taxon>Bacteroidota</taxon>
        <taxon>Flavobacteriia</taxon>
        <taxon>Flavobacteriales</taxon>
        <taxon>Flavobacteriaceae</taxon>
        <taxon>Flavobacterium</taxon>
    </lineage>
</organism>
<dbReference type="EMBL" id="JACBJI010000002">
    <property type="protein sequence ID" value="NYA70350.1"/>
    <property type="molecule type" value="Genomic_DNA"/>
</dbReference>
<dbReference type="PROSITE" id="PS51257">
    <property type="entry name" value="PROKAR_LIPOPROTEIN"/>
    <property type="match status" value="1"/>
</dbReference>
<protein>
    <submittedName>
        <fullName evidence="1">DUF4270 domain-containing protein</fullName>
    </submittedName>
</protein>
<sequence>MSSKFLKTVLFFATALTLVSCDKDYNEIGTDIIGDDHYDFLKKDDYSISAASYATGPVQTNGLSLVPFGIYEDDHFGRTTANFVTQVELAAVNPTLDDLIDIDSVRLYVPYFSKLEETESDGDKIYSLDSIFGNRNTTLDLKIYENKYFLRSQEVVGNEPEDQIYYNDMSPVIESANAGSAQVNNSTDPTDNTAFFFKNTEIKQNKYNTNVTEEDHTVIRQTPGMYMTLDKAFFKTKILEAPEGMLTNNNVFKNYFRGLYFKVSNPSTAKGVLNMMNFSKGVVTLYYRRNITTTANGTSTTVARRFELKLNLTGNSVSLLNYENTPALPSNRLVVKGGQGFLSTIDILTAEERAQMVHDSLKVNEASLVFHVDEAAMQGATKPRRIYLYDMTHGQSTVDYNFDGSTNGDTKYSKSVFGGILDSAKIAGTNQYKFFYKVRLTNYIRGLINEPDSTDVRLGLSVSENILENSMARLKNPISIVEPDNSTSTYNKLPRASVMHPFGVVLHGVNSEVVEERLKLVIYYTKPDEVDGN</sequence>
<keyword evidence="2" id="KW-1185">Reference proteome</keyword>
<comment type="caution">
    <text evidence="1">The sequence shown here is derived from an EMBL/GenBank/DDBJ whole genome shotgun (WGS) entry which is preliminary data.</text>
</comment>
<dbReference type="RefSeq" id="WP_176005163.1">
    <property type="nucleotide sequence ID" value="NZ_JABWMI010000006.1"/>
</dbReference>
<proteinExistence type="predicted"/>
<dbReference type="Pfam" id="PF14092">
    <property type="entry name" value="DUF4270"/>
    <property type="match status" value="1"/>
</dbReference>
<evidence type="ECO:0000313" key="1">
    <source>
        <dbReference type="EMBL" id="NYA70350.1"/>
    </source>
</evidence>
<reference evidence="1 2" key="1">
    <citation type="submission" date="2020-07" db="EMBL/GenBank/DDBJ databases">
        <authorList>
            <person name="Sun Q."/>
        </authorList>
    </citation>
    <scope>NUCLEOTIDE SEQUENCE [LARGE SCALE GENOMIC DNA]</scope>
    <source>
        <strain evidence="1 2">MAH-1</strain>
    </source>
</reference>
<dbReference type="Proteomes" id="UP000535020">
    <property type="component" value="Unassembled WGS sequence"/>
</dbReference>
<gene>
    <name evidence="1" type="ORF">HZF10_05415</name>
</gene>
<accession>A0A7Y9C4X3</accession>